<evidence type="ECO:0000313" key="2">
    <source>
        <dbReference type="EMBL" id="MFD1044084.1"/>
    </source>
</evidence>
<reference evidence="3" key="1">
    <citation type="journal article" date="2019" name="Int. J. Syst. Evol. Microbiol.">
        <title>The Global Catalogue of Microorganisms (GCM) 10K type strain sequencing project: providing services to taxonomists for standard genome sequencing and annotation.</title>
        <authorList>
            <consortium name="The Broad Institute Genomics Platform"/>
            <consortium name="The Broad Institute Genome Sequencing Center for Infectious Disease"/>
            <person name="Wu L."/>
            <person name="Ma J."/>
        </authorList>
    </citation>
    <scope>NUCLEOTIDE SEQUENCE [LARGE SCALE GENOMIC DNA]</scope>
    <source>
        <strain evidence="3">CCUG 55854</strain>
    </source>
</reference>
<dbReference type="SMART" id="SM00953">
    <property type="entry name" value="RES"/>
    <property type="match status" value="1"/>
</dbReference>
<keyword evidence="3" id="KW-1185">Reference proteome</keyword>
<sequence length="358" mass="40630">MHFELGEEVRVFDGYDDDRGHYEQRGDDLDSTVQEIAGQYFGFQDDLLDAIVEQDDCWPPDGDEPFLDRNFNYTPRPISVASYYERWEALREELRTRRRYFSAEASSFFSEIFSDIELLVAHSEGREESVVKNCAPGFEIYRGRLCNSDSVAGAIVASPFKEVGPPPSEVARSGRMNAEGISVLYASSDLHTCVAELRPSIGSRVAVITLVTTKQLRLVDFRALESSRKPGAISYFQDDFSEILERSAFIRGLHRVISTPVIPGREHEYLVTQLMAEYLGHVRKPAFDGIIFESVQKRGGANIVLFRGASDFPVSYRDNSVSFYSVSAMQYTHTKEAYFEKSDGSILFHFEGYDDLEW</sequence>
<evidence type="ECO:0000259" key="1">
    <source>
        <dbReference type="SMART" id="SM00953"/>
    </source>
</evidence>
<evidence type="ECO:0000313" key="3">
    <source>
        <dbReference type="Proteomes" id="UP001597033"/>
    </source>
</evidence>
<accession>A0ABW3M3A3</accession>
<organism evidence="2 3">
    <name type="scientific">Pseudoxanthomonas kaohsiungensis</name>
    <dbReference type="NCBI Taxonomy" id="283923"/>
    <lineage>
        <taxon>Bacteria</taxon>
        <taxon>Pseudomonadati</taxon>
        <taxon>Pseudomonadota</taxon>
        <taxon>Gammaproteobacteria</taxon>
        <taxon>Lysobacterales</taxon>
        <taxon>Lysobacteraceae</taxon>
        <taxon>Pseudoxanthomonas</taxon>
    </lineage>
</organism>
<comment type="caution">
    <text evidence="2">The sequence shown here is derived from an EMBL/GenBank/DDBJ whole genome shotgun (WGS) entry which is preliminary data.</text>
</comment>
<proteinExistence type="predicted"/>
<dbReference type="RefSeq" id="WP_162378592.1">
    <property type="nucleotide sequence ID" value="NZ_JBHTKN010000022.1"/>
</dbReference>
<dbReference type="EMBL" id="JBHTKN010000022">
    <property type="protein sequence ID" value="MFD1044084.1"/>
    <property type="molecule type" value="Genomic_DNA"/>
</dbReference>
<dbReference type="Pfam" id="PF08808">
    <property type="entry name" value="RES"/>
    <property type="match status" value="1"/>
</dbReference>
<name>A0ABW3M3A3_9GAMM</name>
<feature type="domain" description="RES" evidence="1">
    <location>
        <begin position="159"/>
        <end position="316"/>
    </location>
</feature>
<protein>
    <submittedName>
        <fullName evidence="2">RES family NAD+ phosphorylase</fullName>
    </submittedName>
</protein>
<gene>
    <name evidence="2" type="ORF">ACFQ2N_17195</name>
</gene>
<dbReference type="InterPro" id="IPR014914">
    <property type="entry name" value="RES_dom"/>
</dbReference>
<dbReference type="Proteomes" id="UP001597033">
    <property type="component" value="Unassembled WGS sequence"/>
</dbReference>